<evidence type="ECO:0000256" key="1">
    <source>
        <dbReference type="SAM" id="MobiDB-lite"/>
    </source>
</evidence>
<feature type="compositionally biased region" description="Gly residues" evidence="1">
    <location>
        <begin position="62"/>
        <end position="82"/>
    </location>
</feature>
<sequence length="358" mass="34375">MLSFAPPSRLKPAAGSGQGRVLAEADVGPAPLFRSQVAASLFADLRRDIHKRAAAAEPSGWGRPGGGYPGAGGSVSGVRGPGWPGEVSHGATGVADGGVLGSGDGGPDLYLTAALPPGKRQRTSPLRGLAGATAAAATGIGAGAAAGLGHSANRAFLARAGASEALGFNPGLLRFAPPSVAHTEQPQAASITSFRVLSHQPGAAPEAGGGYPVVGFAAPAAAPALSPAELFGGGGSGGGGGGGGGGIVFDVRGAMVGKQHGQAGVPDADAVFGTQDAAAGAAFVAAAAASLHAAVGGPGWASGPGLAVQAASRGEGRGAGPGAADNLNIEAHASPPHQPDRQLMQRFLSGLEERSPPM</sequence>
<evidence type="ECO:0000313" key="2">
    <source>
        <dbReference type="EMBL" id="KXZ56086.1"/>
    </source>
</evidence>
<accession>A0A150H1R0</accession>
<feature type="region of interest" description="Disordered" evidence="1">
    <location>
        <begin position="56"/>
        <end position="82"/>
    </location>
</feature>
<comment type="caution">
    <text evidence="2">The sequence shown here is derived from an EMBL/GenBank/DDBJ whole genome shotgun (WGS) entry which is preliminary data.</text>
</comment>
<keyword evidence="3" id="KW-1185">Reference proteome</keyword>
<organism evidence="2 3">
    <name type="scientific">Gonium pectorale</name>
    <name type="common">Green alga</name>
    <dbReference type="NCBI Taxonomy" id="33097"/>
    <lineage>
        <taxon>Eukaryota</taxon>
        <taxon>Viridiplantae</taxon>
        <taxon>Chlorophyta</taxon>
        <taxon>core chlorophytes</taxon>
        <taxon>Chlorophyceae</taxon>
        <taxon>CS clade</taxon>
        <taxon>Chlamydomonadales</taxon>
        <taxon>Volvocaceae</taxon>
        <taxon>Gonium</taxon>
    </lineage>
</organism>
<proteinExistence type="predicted"/>
<protein>
    <submittedName>
        <fullName evidence="2">Uncharacterized protein</fullName>
    </submittedName>
</protein>
<feature type="region of interest" description="Disordered" evidence="1">
    <location>
        <begin position="311"/>
        <end position="341"/>
    </location>
</feature>
<dbReference type="EMBL" id="LSYV01000003">
    <property type="protein sequence ID" value="KXZ56086.1"/>
    <property type="molecule type" value="Genomic_DNA"/>
</dbReference>
<gene>
    <name evidence="2" type="ORF">GPECTOR_2g968</name>
</gene>
<dbReference type="Proteomes" id="UP000075714">
    <property type="component" value="Unassembled WGS sequence"/>
</dbReference>
<dbReference type="AlphaFoldDB" id="A0A150H1R0"/>
<name>A0A150H1R0_GONPE</name>
<reference evidence="3" key="1">
    <citation type="journal article" date="2016" name="Nat. Commun.">
        <title>The Gonium pectorale genome demonstrates co-option of cell cycle regulation during the evolution of multicellularity.</title>
        <authorList>
            <person name="Hanschen E.R."/>
            <person name="Marriage T.N."/>
            <person name="Ferris P.J."/>
            <person name="Hamaji T."/>
            <person name="Toyoda A."/>
            <person name="Fujiyama A."/>
            <person name="Neme R."/>
            <person name="Noguchi H."/>
            <person name="Minakuchi Y."/>
            <person name="Suzuki M."/>
            <person name="Kawai-Toyooka H."/>
            <person name="Smith D.R."/>
            <person name="Sparks H."/>
            <person name="Anderson J."/>
            <person name="Bakaric R."/>
            <person name="Luria V."/>
            <person name="Karger A."/>
            <person name="Kirschner M.W."/>
            <person name="Durand P.M."/>
            <person name="Michod R.E."/>
            <person name="Nozaki H."/>
            <person name="Olson B.J."/>
        </authorList>
    </citation>
    <scope>NUCLEOTIDE SEQUENCE [LARGE SCALE GENOMIC DNA]</scope>
    <source>
        <strain evidence="3">NIES-2863</strain>
    </source>
</reference>
<evidence type="ECO:0000313" key="3">
    <source>
        <dbReference type="Proteomes" id="UP000075714"/>
    </source>
</evidence>